<feature type="binding site" evidence="4">
    <location>
        <begin position="110"/>
        <end position="112"/>
    </location>
    <ligand>
        <name>GTP</name>
        <dbReference type="ChEBI" id="CHEBI:37565"/>
    </ligand>
</feature>
<keyword evidence="4 6" id="KW-0132">Cell division</keyword>
<feature type="binding site" evidence="4">
    <location>
        <position position="188"/>
    </location>
    <ligand>
        <name>GTP</name>
        <dbReference type="ChEBI" id="CHEBI:37565"/>
    </ligand>
</feature>
<dbReference type="InterPro" id="IPR018316">
    <property type="entry name" value="Tubulin/FtsZ_2-layer-sand-dom"/>
</dbReference>
<protein>
    <recommendedName>
        <fullName evidence="4 5">Cell division protein FtsZ</fullName>
    </recommendedName>
</protein>
<dbReference type="GO" id="GO:0032153">
    <property type="term" value="C:cell division site"/>
    <property type="evidence" value="ECO:0007669"/>
    <property type="project" value="UniProtKB-UniRule"/>
</dbReference>
<dbReference type="InterPro" id="IPR020805">
    <property type="entry name" value="Cell_div_FtsZ_CS"/>
</dbReference>
<name>A0A1I4VPF9_9NEIS</name>
<dbReference type="AlphaFoldDB" id="A0A1I4VPF9"/>
<dbReference type="InterPro" id="IPR024757">
    <property type="entry name" value="FtsZ_C"/>
</dbReference>
<feature type="binding site" evidence="4">
    <location>
        <position position="144"/>
    </location>
    <ligand>
        <name>GTP</name>
        <dbReference type="ChEBI" id="CHEBI:37565"/>
    </ligand>
</feature>
<gene>
    <name evidence="4" type="primary">ftsZ</name>
    <name evidence="9" type="ORF">SAMN05660284_00302</name>
</gene>
<feature type="domain" description="Tubulin/FtsZ GTPase" evidence="7">
    <location>
        <begin position="15"/>
        <end position="206"/>
    </location>
</feature>
<dbReference type="GO" id="GO:0003924">
    <property type="term" value="F:GTPase activity"/>
    <property type="evidence" value="ECO:0007669"/>
    <property type="project" value="UniProtKB-UniRule"/>
</dbReference>
<dbReference type="Pfam" id="PF00091">
    <property type="entry name" value="Tubulin"/>
    <property type="match status" value="1"/>
</dbReference>
<dbReference type="PRINTS" id="PR00423">
    <property type="entry name" value="CELLDVISFTSZ"/>
</dbReference>
<dbReference type="PANTHER" id="PTHR30314">
    <property type="entry name" value="CELL DIVISION PROTEIN FTSZ-RELATED"/>
    <property type="match status" value="1"/>
</dbReference>
<reference evidence="10" key="1">
    <citation type="submission" date="2016-10" db="EMBL/GenBank/DDBJ databases">
        <authorList>
            <person name="Varghese N."/>
            <person name="Submissions S."/>
        </authorList>
    </citation>
    <scope>NUCLEOTIDE SEQUENCE [LARGE SCALE GENOMIC DNA]</scope>
    <source>
        <strain evidence="10">DSM 6150</strain>
    </source>
</reference>
<keyword evidence="4 6" id="KW-0131">Cell cycle</keyword>
<sequence>MGFSIEVQDVAHHVNIKVIGVGGAGCNAINNMIEHELHGVQFISANTDAQVLKLSQASDVVQLGSNLTRGFGAGCDPDIGRQAAEEDRERIAELIEGSDLLFITAGMGGGTGTGAAPVIAQVAREKGIFTIGVVTKPGLDEGSRQKVAQGGIDELSQYVDSMIVVSNEKLEQVLGEDVTLDEAFRAADDVLRSAVASIVEVIQYPGFINVDFADVKKVMEEKGLAMMGSAFATGEGRAVRATEEAISCPLLDNINFKGARGVLLNISASKATLRKSEIRQALEIVNAHVADGAVVKYGVVYDEALGDQIRVTVIATGLGSREAAKPQLTVLQGQQLKTGTDSAVGLNPEDYDAPAIWRNNRRGGAASGSTEARPALNNIDMDIPAFLRRQAD</sequence>
<dbReference type="InterPro" id="IPR037103">
    <property type="entry name" value="Tubulin/FtsZ-like_C"/>
</dbReference>
<dbReference type="InterPro" id="IPR003008">
    <property type="entry name" value="Tubulin_FtsZ_GTPase"/>
</dbReference>
<dbReference type="Gene3D" id="3.30.1330.20">
    <property type="entry name" value="Tubulin/FtsZ, C-terminal domain"/>
    <property type="match status" value="1"/>
</dbReference>
<comment type="similarity">
    <text evidence="1 4 6">Belongs to the FtsZ family.</text>
</comment>
<keyword evidence="3 4" id="KW-0342">GTP-binding</keyword>
<dbReference type="SMART" id="SM00864">
    <property type="entry name" value="Tubulin"/>
    <property type="match status" value="1"/>
</dbReference>
<feature type="binding site" evidence="4">
    <location>
        <begin position="23"/>
        <end position="27"/>
    </location>
    <ligand>
        <name>GTP</name>
        <dbReference type="ChEBI" id="CHEBI:37565"/>
    </ligand>
</feature>
<dbReference type="Proteomes" id="UP000242869">
    <property type="component" value="Unassembled WGS sequence"/>
</dbReference>
<dbReference type="GO" id="GO:0005737">
    <property type="term" value="C:cytoplasm"/>
    <property type="evidence" value="ECO:0007669"/>
    <property type="project" value="UniProtKB-SubCell"/>
</dbReference>
<dbReference type="GO" id="GO:0051258">
    <property type="term" value="P:protein polymerization"/>
    <property type="evidence" value="ECO:0007669"/>
    <property type="project" value="UniProtKB-UniRule"/>
</dbReference>
<proteinExistence type="inferred from homology"/>
<evidence type="ECO:0000256" key="4">
    <source>
        <dbReference type="HAMAP-Rule" id="MF_00909"/>
    </source>
</evidence>
<comment type="subcellular location">
    <subcellularLocation>
        <location evidence="4">Cytoplasm</location>
    </subcellularLocation>
    <text evidence="4">Assembles at midcell at the inner surface of the cytoplasmic membrane.</text>
</comment>
<comment type="subunit">
    <text evidence="4">Homodimer. Polymerizes to form a dynamic ring structure in a strictly GTP-dependent manner. Interacts directly with several other division proteins.</text>
</comment>
<dbReference type="NCBIfam" id="TIGR00065">
    <property type="entry name" value="ftsZ"/>
    <property type="match status" value="1"/>
</dbReference>
<dbReference type="Pfam" id="PF12327">
    <property type="entry name" value="FtsZ_C"/>
    <property type="match status" value="1"/>
</dbReference>
<dbReference type="SUPFAM" id="SSF55307">
    <property type="entry name" value="Tubulin C-terminal domain-like"/>
    <property type="match status" value="1"/>
</dbReference>
<organism evidence="9 10">
    <name type="scientific">Formivibrio citricus</name>
    <dbReference type="NCBI Taxonomy" id="83765"/>
    <lineage>
        <taxon>Bacteria</taxon>
        <taxon>Pseudomonadati</taxon>
        <taxon>Pseudomonadota</taxon>
        <taxon>Betaproteobacteria</taxon>
        <taxon>Neisseriales</taxon>
        <taxon>Chitinibacteraceae</taxon>
        <taxon>Formivibrio</taxon>
    </lineage>
</organism>
<evidence type="ECO:0000313" key="9">
    <source>
        <dbReference type="EMBL" id="SFN02989.1"/>
    </source>
</evidence>
<keyword evidence="2 4" id="KW-0547">Nucleotide-binding</keyword>
<dbReference type="HAMAP" id="MF_00909">
    <property type="entry name" value="FtsZ"/>
    <property type="match status" value="1"/>
</dbReference>
<evidence type="ECO:0000256" key="1">
    <source>
        <dbReference type="ARBA" id="ARBA00009690"/>
    </source>
</evidence>
<dbReference type="InterPro" id="IPR008280">
    <property type="entry name" value="Tub_FtsZ_C"/>
</dbReference>
<dbReference type="GO" id="GO:0000917">
    <property type="term" value="P:division septum assembly"/>
    <property type="evidence" value="ECO:0007669"/>
    <property type="project" value="UniProtKB-KW"/>
</dbReference>
<evidence type="ECO:0000259" key="7">
    <source>
        <dbReference type="SMART" id="SM00864"/>
    </source>
</evidence>
<evidence type="ECO:0000256" key="5">
    <source>
        <dbReference type="NCBIfam" id="TIGR00065"/>
    </source>
</evidence>
<evidence type="ECO:0000256" key="6">
    <source>
        <dbReference type="RuleBase" id="RU000631"/>
    </source>
</evidence>
<evidence type="ECO:0000256" key="3">
    <source>
        <dbReference type="ARBA" id="ARBA00023134"/>
    </source>
</evidence>
<evidence type="ECO:0000259" key="8">
    <source>
        <dbReference type="SMART" id="SM00865"/>
    </source>
</evidence>
<dbReference type="SMART" id="SM00865">
    <property type="entry name" value="Tubulin_C"/>
    <property type="match status" value="1"/>
</dbReference>
<keyword evidence="4" id="KW-0963">Cytoplasm</keyword>
<dbReference type="Gene3D" id="3.40.50.1440">
    <property type="entry name" value="Tubulin/FtsZ, GTPase domain"/>
    <property type="match status" value="1"/>
</dbReference>
<dbReference type="STRING" id="83765.SAMN05660284_00302"/>
<dbReference type="GO" id="GO:0043093">
    <property type="term" value="P:FtsZ-dependent cytokinesis"/>
    <property type="evidence" value="ECO:0007669"/>
    <property type="project" value="UniProtKB-UniRule"/>
</dbReference>
<dbReference type="CDD" id="cd02201">
    <property type="entry name" value="FtsZ_type1"/>
    <property type="match status" value="1"/>
</dbReference>
<feature type="domain" description="Tubulin/FtsZ 2-layer sandwich" evidence="8">
    <location>
        <begin position="208"/>
        <end position="327"/>
    </location>
</feature>
<dbReference type="FunFam" id="3.40.50.1440:FF:000001">
    <property type="entry name" value="Cell division protein FtsZ"/>
    <property type="match status" value="1"/>
</dbReference>
<feature type="binding site" evidence="4">
    <location>
        <position position="141"/>
    </location>
    <ligand>
        <name>GTP</name>
        <dbReference type="ChEBI" id="CHEBI:37565"/>
    </ligand>
</feature>
<keyword evidence="4 6" id="KW-0717">Septation</keyword>
<evidence type="ECO:0000256" key="2">
    <source>
        <dbReference type="ARBA" id="ARBA00022741"/>
    </source>
</evidence>
<dbReference type="EMBL" id="FOVE01000002">
    <property type="protein sequence ID" value="SFN02989.1"/>
    <property type="molecule type" value="Genomic_DNA"/>
</dbReference>
<dbReference type="PROSITE" id="PS01135">
    <property type="entry name" value="FTSZ_2"/>
    <property type="match status" value="1"/>
</dbReference>
<dbReference type="OrthoDB" id="9813375at2"/>
<accession>A0A1I4VPF9</accession>
<dbReference type="SUPFAM" id="SSF52490">
    <property type="entry name" value="Tubulin nucleotide-binding domain-like"/>
    <property type="match status" value="1"/>
</dbReference>
<evidence type="ECO:0000313" key="10">
    <source>
        <dbReference type="Proteomes" id="UP000242869"/>
    </source>
</evidence>
<dbReference type="InterPro" id="IPR045061">
    <property type="entry name" value="FtsZ/CetZ"/>
</dbReference>
<dbReference type="InterPro" id="IPR036525">
    <property type="entry name" value="Tubulin/FtsZ_GTPase_sf"/>
</dbReference>
<dbReference type="PANTHER" id="PTHR30314:SF3">
    <property type="entry name" value="MITOCHONDRIAL DIVISION PROTEIN FSZA"/>
    <property type="match status" value="1"/>
</dbReference>
<dbReference type="GO" id="GO:0005525">
    <property type="term" value="F:GTP binding"/>
    <property type="evidence" value="ECO:0007669"/>
    <property type="project" value="UniProtKB-UniRule"/>
</dbReference>
<dbReference type="RefSeq" id="WP_091190194.1">
    <property type="nucleotide sequence ID" value="NZ_FOVE01000002.1"/>
</dbReference>
<keyword evidence="10" id="KW-1185">Reference proteome</keyword>
<comment type="function">
    <text evidence="4 6">Essential cell division protein that forms a contractile ring structure (Z ring) at the future cell division site. The regulation of the ring assembly controls the timing and the location of cell division. One of the functions of the FtsZ ring is to recruit other cell division proteins to the septum to produce a new cell wall between the dividing cells. Binds GTP and shows GTPase activity.</text>
</comment>
<dbReference type="InterPro" id="IPR000158">
    <property type="entry name" value="Cell_div_FtsZ"/>
</dbReference>